<dbReference type="OrthoDB" id="9794348at2"/>
<dbReference type="PROSITE" id="PS51352">
    <property type="entry name" value="THIOREDOXIN_2"/>
    <property type="match status" value="1"/>
</dbReference>
<dbReference type="Pfam" id="PF00578">
    <property type="entry name" value="AhpC-TSA"/>
    <property type="match status" value="1"/>
</dbReference>
<evidence type="ECO:0000313" key="2">
    <source>
        <dbReference type="EMBL" id="RKE02238.1"/>
    </source>
</evidence>
<dbReference type="Gene3D" id="3.40.30.10">
    <property type="entry name" value="Glutaredoxin"/>
    <property type="match status" value="1"/>
</dbReference>
<reference evidence="2 3" key="1">
    <citation type="submission" date="2018-09" db="EMBL/GenBank/DDBJ databases">
        <title>Genomic Encyclopedia of Archaeal and Bacterial Type Strains, Phase II (KMG-II): from individual species to whole genera.</title>
        <authorList>
            <person name="Goeker M."/>
        </authorList>
    </citation>
    <scope>NUCLEOTIDE SEQUENCE [LARGE SCALE GENOMIC DNA]</scope>
    <source>
        <strain evidence="2 3">DSM 21950</strain>
    </source>
</reference>
<feature type="domain" description="Thioredoxin" evidence="1">
    <location>
        <begin position="18"/>
        <end position="163"/>
    </location>
</feature>
<dbReference type="PANTHER" id="PTHR42852">
    <property type="entry name" value="THIOL:DISULFIDE INTERCHANGE PROTEIN DSBE"/>
    <property type="match status" value="1"/>
</dbReference>
<keyword evidence="3" id="KW-1185">Reference proteome</keyword>
<dbReference type="EMBL" id="RAPQ01000009">
    <property type="protein sequence ID" value="RKE02238.1"/>
    <property type="molecule type" value="Genomic_DNA"/>
</dbReference>
<dbReference type="GO" id="GO:0016209">
    <property type="term" value="F:antioxidant activity"/>
    <property type="evidence" value="ECO:0007669"/>
    <property type="project" value="InterPro"/>
</dbReference>
<dbReference type="PANTHER" id="PTHR42852:SF17">
    <property type="entry name" value="THIOREDOXIN-LIKE PROTEIN HI_1115"/>
    <property type="match status" value="1"/>
</dbReference>
<name>A0A419X3E8_9BACT</name>
<dbReference type="SUPFAM" id="SSF52833">
    <property type="entry name" value="Thioredoxin-like"/>
    <property type="match status" value="1"/>
</dbReference>
<protein>
    <submittedName>
        <fullName evidence="2">Peroxiredoxin</fullName>
    </submittedName>
</protein>
<comment type="caution">
    <text evidence="2">The sequence shown here is derived from an EMBL/GenBank/DDBJ whole genome shotgun (WGS) entry which is preliminary data.</text>
</comment>
<gene>
    <name evidence="2" type="ORF">BXY64_2326</name>
</gene>
<dbReference type="AlphaFoldDB" id="A0A419X3E8"/>
<proteinExistence type="predicted"/>
<dbReference type="InterPro" id="IPR013766">
    <property type="entry name" value="Thioredoxin_domain"/>
</dbReference>
<dbReference type="InterPro" id="IPR000866">
    <property type="entry name" value="AhpC/TSA"/>
</dbReference>
<dbReference type="InterPro" id="IPR050553">
    <property type="entry name" value="Thioredoxin_ResA/DsbE_sf"/>
</dbReference>
<evidence type="ECO:0000259" key="1">
    <source>
        <dbReference type="PROSITE" id="PS51352"/>
    </source>
</evidence>
<dbReference type="GO" id="GO:0016491">
    <property type="term" value="F:oxidoreductase activity"/>
    <property type="evidence" value="ECO:0007669"/>
    <property type="project" value="InterPro"/>
</dbReference>
<dbReference type="RefSeq" id="WP_120240105.1">
    <property type="nucleotide sequence ID" value="NZ_RAPQ01000009.1"/>
</dbReference>
<dbReference type="CDD" id="cd02966">
    <property type="entry name" value="TlpA_like_family"/>
    <property type="match status" value="1"/>
</dbReference>
<dbReference type="Proteomes" id="UP000284531">
    <property type="component" value="Unassembled WGS sequence"/>
</dbReference>
<sequence length="165" mass="18687">MKEKLITLLLALTVSLGVQSQKKLPNVTLKSLHGKEVLTSDLSNDGKPMIISFWATWCKPCLSELSAFNDEYEDWVEETEVKIIAISIDDARTNARVKSMVLGNDWPFEVYLDPNQDFKRALNIVNVPHTLVLNGKGEVVWEHSTYNPGSEEEVITQVRHLVNNH</sequence>
<dbReference type="InterPro" id="IPR036249">
    <property type="entry name" value="Thioredoxin-like_sf"/>
</dbReference>
<accession>A0A419X3E8</accession>
<organism evidence="2 3">
    <name type="scientific">Marinifilum flexuosum</name>
    <dbReference type="NCBI Taxonomy" id="1117708"/>
    <lineage>
        <taxon>Bacteria</taxon>
        <taxon>Pseudomonadati</taxon>
        <taxon>Bacteroidota</taxon>
        <taxon>Bacteroidia</taxon>
        <taxon>Marinilabiliales</taxon>
        <taxon>Marinifilaceae</taxon>
    </lineage>
</organism>
<evidence type="ECO:0000313" key="3">
    <source>
        <dbReference type="Proteomes" id="UP000284531"/>
    </source>
</evidence>